<dbReference type="EMBL" id="JBIGIC010000001">
    <property type="protein sequence ID" value="MFG6485655.1"/>
    <property type="molecule type" value="Genomic_DNA"/>
</dbReference>
<evidence type="ECO:0000313" key="3">
    <source>
        <dbReference type="Proteomes" id="UP001606134"/>
    </source>
</evidence>
<dbReference type="SUPFAM" id="SSF53597">
    <property type="entry name" value="Dihydrofolate reductase-like"/>
    <property type="match status" value="1"/>
</dbReference>
<dbReference type="InterPro" id="IPR002734">
    <property type="entry name" value="RibDG_C"/>
</dbReference>
<feature type="domain" description="Bacterial bifunctional deaminase-reductase C-terminal" evidence="1">
    <location>
        <begin position="4"/>
        <end position="164"/>
    </location>
</feature>
<accession>A0ABW7H6Y4</accession>
<protein>
    <submittedName>
        <fullName evidence="2">Dihydrofolate reductase family protein</fullName>
    </submittedName>
</protein>
<gene>
    <name evidence="2" type="ORF">ACG04R_03165</name>
</gene>
<sequence>MRRLRYNCAATLDGFIATADGGYDWIVDDASIDFGALFAEFDTFVMGRKTYEVMQAQGDANPLRGRRVVVASRTLAAADHPDVTLVRDDMAGHIAALKAEAGGRDIWLFGGGDLAGQLLEAGLVDRVEVALMPVLLRDGIPLLPPGPRQRLSLVSATSLASGIQMLVYDVLR</sequence>
<evidence type="ECO:0000313" key="2">
    <source>
        <dbReference type="EMBL" id="MFG6485655.1"/>
    </source>
</evidence>
<proteinExistence type="predicted"/>
<dbReference type="PANTHER" id="PTHR38011:SF11">
    <property type="entry name" value="2,5-DIAMINO-6-RIBOSYLAMINO-4(3H)-PYRIMIDINONE 5'-PHOSPHATE REDUCTASE"/>
    <property type="match status" value="1"/>
</dbReference>
<dbReference type="InterPro" id="IPR050765">
    <property type="entry name" value="Riboflavin_Biosynth_HTPR"/>
</dbReference>
<dbReference type="PANTHER" id="PTHR38011">
    <property type="entry name" value="DIHYDROFOLATE REDUCTASE FAMILY PROTEIN (AFU_ORTHOLOGUE AFUA_8G06820)"/>
    <property type="match status" value="1"/>
</dbReference>
<dbReference type="Gene3D" id="3.40.430.10">
    <property type="entry name" value="Dihydrofolate Reductase, subunit A"/>
    <property type="match status" value="1"/>
</dbReference>
<organism evidence="2 3">
    <name type="scientific">Pelomonas candidula</name>
    <dbReference type="NCBI Taxonomy" id="3299025"/>
    <lineage>
        <taxon>Bacteria</taxon>
        <taxon>Pseudomonadati</taxon>
        <taxon>Pseudomonadota</taxon>
        <taxon>Betaproteobacteria</taxon>
        <taxon>Burkholderiales</taxon>
        <taxon>Sphaerotilaceae</taxon>
        <taxon>Roseateles</taxon>
    </lineage>
</organism>
<dbReference type="InterPro" id="IPR024072">
    <property type="entry name" value="DHFR-like_dom_sf"/>
</dbReference>
<dbReference type="Proteomes" id="UP001606134">
    <property type="component" value="Unassembled WGS sequence"/>
</dbReference>
<name>A0ABW7H6Y4_9BURK</name>
<reference evidence="2 3" key="1">
    <citation type="submission" date="2024-08" db="EMBL/GenBank/DDBJ databases">
        <authorList>
            <person name="Lu H."/>
        </authorList>
    </citation>
    <scope>NUCLEOTIDE SEQUENCE [LARGE SCALE GENOMIC DNA]</scope>
    <source>
        <strain evidence="2 3">BYS78W</strain>
    </source>
</reference>
<keyword evidence="3" id="KW-1185">Reference proteome</keyword>
<comment type="caution">
    <text evidence="2">The sequence shown here is derived from an EMBL/GenBank/DDBJ whole genome shotgun (WGS) entry which is preliminary data.</text>
</comment>
<evidence type="ECO:0000259" key="1">
    <source>
        <dbReference type="Pfam" id="PF01872"/>
    </source>
</evidence>
<dbReference type="Pfam" id="PF01872">
    <property type="entry name" value="RibD_C"/>
    <property type="match status" value="1"/>
</dbReference>
<dbReference type="RefSeq" id="WP_394406410.1">
    <property type="nucleotide sequence ID" value="NZ_JBIGIC010000001.1"/>
</dbReference>